<proteinExistence type="predicted"/>
<dbReference type="EC" id="4.2.3.4" evidence="6"/>
<gene>
    <name evidence="6" type="ORF">EZS27_039098</name>
</gene>
<evidence type="ECO:0000259" key="5">
    <source>
        <dbReference type="Pfam" id="PF01761"/>
    </source>
</evidence>
<reference evidence="6" key="1">
    <citation type="submission" date="2019-03" db="EMBL/GenBank/DDBJ databases">
        <title>Single cell metagenomics reveals metabolic interactions within the superorganism composed of flagellate Streblomastix strix and complex community of Bacteroidetes bacteria on its surface.</title>
        <authorList>
            <person name="Treitli S.C."/>
            <person name="Kolisko M."/>
            <person name="Husnik F."/>
            <person name="Keeling P."/>
            <person name="Hampl V."/>
        </authorList>
    </citation>
    <scope>NUCLEOTIDE SEQUENCE</scope>
    <source>
        <strain evidence="6">STM</strain>
    </source>
</reference>
<dbReference type="Gene3D" id="3.40.50.1970">
    <property type="match status" value="1"/>
</dbReference>
<dbReference type="InterPro" id="IPR050071">
    <property type="entry name" value="Dehydroquinate_synthase"/>
</dbReference>
<keyword evidence="3" id="KW-0057">Aromatic amino acid biosynthesis</keyword>
<accession>A0A5J4PKM0</accession>
<name>A0A5J4PKM0_9ZZZZ</name>
<evidence type="ECO:0000256" key="1">
    <source>
        <dbReference type="ARBA" id="ARBA00022605"/>
    </source>
</evidence>
<evidence type="ECO:0000256" key="2">
    <source>
        <dbReference type="ARBA" id="ARBA00023027"/>
    </source>
</evidence>
<keyword evidence="2" id="KW-0520">NAD</keyword>
<feature type="non-terminal residue" evidence="6">
    <location>
        <position position="117"/>
    </location>
</feature>
<evidence type="ECO:0000256" key="4">
    <source>
        <dbReference type="ARBA" id="ARBA00023239"/>
    </source>
</evidence>
<dbReference type="GO" id="GO:0008652">
    <property type="term" value="P:amino acid biosynthetic process"/>
    <property type="evidence" value="ECO:0007669"/>
    <property type="project" value="UniProtKB-KW"/>
</dbReference>
<protein>
    <submittedName>
        <fullName evidence="6">3-dehydroquinate synthase</fullName>
        <ecNumber evidence="6">4.2.3.4</ecNumber>
    </submittedName>
</protein>
<keyword evidence="4 6" id="KW-0456">Lyase</keyword>
<dbReference type="Pfam" id="PF01761">
    <property type="entry name" value="DHQ_synthase"/>
    <property type="match status" value="1"/>
</dbReference>
<evidence type="ECO:0000313" key="6">
    <source>
        <dbReference type="EMBL" id="KAA6309401.1"/>
    </source>
</evidence>
<dbReference type="GO" id="GO:0009073">
    <property type="term" value="P:aromatic amino acid family biosynthetic process"/>
    <property type="evidence" value="ECO:0007669"/>
    <property type="project" value="UniProtKB-KW"/>
</dbReference>
<dbReference type="InterPro" id="IPR030960">
    <property type="entry name" value="DHQS/DOIS_N"/>
</dbReference>
<evidence type="ECO:0000256" key="3">
    <source>
        <dbReference type="ARBA" id="ARBA00023141"/>
    </source>
</evidence>
<sequence length="117" mass="13069">MRLVKGENESTLMNQQNIILCTNIEADFTQTLIQCSPDKLFVLSDEHTARLCMSRLKEWTCLKDRITEIVIGAGDLHKNTETLIHVWQVLSDKKATRHSLLINLGGGMVTDLGGFAA</sequence>
<dbReference type="PANTHER" id="PTHR43622">
    <property type="entry name" value="3-DEHYDROQUINATE SYNTHASE"/>
    <property type="match status" value="1"/>
</dbReference>
<dbReference type="EMBL" id="SNRY01007967">
    <property type="protein sequence ID" value="KAA6309401.1"/>
    <property type="molecule type" value="Genomic_DNA"/>
</dbReference>
<keyword evidence="1" id="KW-0028">Amino-acid biosynthesis</keyword>
<dbReference type="GO" id="GO:0003856">
    <property type="term" value="F:3-dehydroquinate synthase activity"/>
    <property type="evidence" value="ECO:0007669"/>
    <property type="project" value="UniProtKB-EC"/>
</dbReference>
<organism evidence="6">
    <name type="scientific">termite gut metagenome</name>
    <dbReference type="NCBI Taxonomy" id="433724"/>
    <lineage>
        <taxon>unclassified sequences</taxon>
        <taxon>metagenomes</taxon>
        <taxon>organismal metagenomes</taxon>
    </lineage>
</organism>
<dbReference type="SUPFAM" id="SSF56796">
    <property type="entry name" value="Dehydroquinate synthase-like"/>
    <property type="match status" value="1"/>
</dbReference>
<comment type="caution">
    <text evidence="6">The sequence shown here is derived from an EMBL/GenBank/DDBJ whole genome shotgun (WGS) entry which is preliminary data.</text>
</comment>
<dbReference type="PANTHER" id="PTHR43622:SF7">
    <property type="entry name" value="3-DEHYDROQUINATE SYNTHASE, CHLOROPLASTIC"/>
    <property type="match status" value="1"/>
</dbReference>
<feature type="domain" description="3-dehydroquinate synthase N-terminal" evidence="5">
    <location>
        <begin position="69"/>
        <end position="117"/>
    </location>
</feature>
<dbReference type="AlphaFoldDB" id="A0A5J4PKM0"/>